<dbReference type="InterPro" id="IPR000391">
    <property type="entry name" value="Rng_hydr_dOase-bsu"/>
</dbReference>
<keyword evidence="3" id="KW-0223">Dioxygenase</keyword>
<protein>
    <submittedName>
        <fullName evidence="3">Hypothetical biphenyl dioxygenase beta subunit</fullName>
    </submittedName>
</protein>
<evidence type="ECO:0000313" key="4">
    <source>
        <dbReference type="Proteomes" id="UP000467006"/>
    </source>
</evidence>
<keyword evidence="4" id="KW-1185">Reference proteome</keyword>
<name>A0A7I7K0Q6_9MYCO</name>
<dbReference type="Proteomes" id="UP000467006">
    <property type="component" value="Chromosome"/>
</dbReference>
<organism evidence="3 4">
    <name type="scientific">Mycolicibacterium duvalii</name>
    <dbReference type="NCBI Taxonomy" id="39688"/>
    <lineage>
        <taxon>Bacteria</taxon>
        <taxon>Bacillati</taxon>
        <taxon>Actinomycetota</taxon>
        <taxon>Actinomycetes</taxon>
        <taxon>Mycobacteriales</taxon>
        <taxon>Mycobacteriaceae</taxon>
        <taxon>Mycolicibacterium</taxon>
    </lineage>
</organism>
<keyword evidence="2" id="KW-0560">Oxidoreductase</keyword>
<dbReference type="KEGG" id="mdu:MDUV_19410"/>
<dbReference type="PANTHER" id="PTHR41534">
    <property type="entry name" value="BLR3401 PROTEIN"/>
    <property type="match status" value="1"/>
</dbReference>
<evidence type="ECO:0000256" key="1">
    <source>
        <dbReference type="ARBA" id="ARBA00009570"/>
    </source>
</evidence>
<sequence length="188" mass="21456">MTTTEQTTEAVAEAPPKQRVHYGEPEHFEIVEFLEDEATLLDSGKLLEWVGLMAVDLRYQMPVRSTRDLIDGSEFSTGMFMFDETIMTLGIKATRLAATTSAWSEKPPSRTRRHVTNIRVFRTGVEGEYEVTSSLLLLRNRYQEHNYEIISARRVDILRRQDGALKIAKRVIYSDQASLGTQNLAVFL</sequence>
<evidence type="ECO:0000256" key="2">
    <source>
        <dbReference type="ARBA" id="ARBA00023002"/>
    </source>
</evidence>
<dbReference type="CDD" id="cd00667">
    <property type="entry name" value="ring_hydroxylating_dioxygenases_beta"/>
    <property type="match status" value="1"/>
</dbReference>
<gene>
    <name evidence="3" type="ORF">MDUV_19410</name>
</gene>
<dbReference type="SUPFAM" id="SSF54427">
    <property type="entry name" value="NTF2-like"/>
    <property type="match status" value="1"/>
</dbReference>
<dbReference type="EMBL" id="AP022563">
    <property type="protein sequence ID" value="BBX17081.1"/>
    <property type="molecule type" value="Genomic_DNA"/>
</dbReference>
<dbReference type="Gene3D" id="3.10.450.50">
    <property type="match status" value="1"/>
</dbReference>
<dbReference type="InterPro" id="IPR032710">
    <property type="entry name" value="NTF2-like_dom_sf"/>
</dbReference>
<dbReference type="RefSeq" id="WP_163722122.1">
    <property type="nucleotide sequence ID" value="NZ_AP022563.1"/>
</dbReference>
<reference evidence="3 4" key="1">
    <citation type="journal article" date="2019" name="Emerg. Microbes Infect.">
        <title>Comprehensive subspecies identification of 175 nontuberculous mycobacteria species based on 7547 genomic profiles.</title>
        <authorList>
            <person name="Matsumoto Y."/>
            <person name="Kinjo T."/>
            <person name="Motooka D."/>
            <person name="Nabeya D."/>
            <person name="Jung N."/>
            <person name="Uechi K."/>
            <person name="Horii T."/>
            <person name="Iida T."/>
            <person name="Fujita J."/>
            <person name="Nakamura S."/>
        </authorList>
    </citation>
    <scope>NUCLEOTIDE SEQUENCE [LARGE SCALE GENOMIC DNA]</scope>
    <source>
        <strain evidence="3 4">JCM 6396</strain>
    </source>
</reference>
<dbReference type="GO" id="GO:0051213">
    <property type="term" value="F:dioxygenase activity"/>
    <property type="evidence" value="ECO:0007669"/>
    <property type="project" value="UniProtKB-KW"/>
</dbReference>
<comment type="similarity">
    <text evidence="1">Belongs to the bacterial ring-hydroxylating dioxygenase beta subunit family.</text>
</comment>
<dbReference type="Pfam" id="PF00866">
    <property type="entry name" value="Ring_hydroxyl_B"/>
    <property type="match status" value="1"/>
</dbReference>
<evidence type="ECO:0000313" key="3">
    <source>
        <dbReference type="EMBL" id="BBX17081.1"/>
    </source>
</evidence>
<dbReference type="PANTHER" id="PTHR41534:SF2">
    <property type="entry name" value="3-PHENYLPROPIONATE_CINNAMIC ACID DIOXYGENASE SUBUNIT BETA"/>
    <property type="match status" value="1"/>
</dbReference>
<proteinExistence type="inferred from homology"/>
<dbReference type="GO" id="GO:0019380">
    <property type="term" value="P:3-phenylpropionate catabolic process"/>
    <property type="evidence" value="ECO:0007669"/>
    <property type="project" value="TreeGrafter"/>
</dbReference>
<accession>A0A7I7K0Q6</accession>
<dbReference type="AlphaFoldDB" id="A0A7I7K0Q6"/>